<accession>A0A842D1E3</accession>
<sequence>MNIKSPHGNADFTTESFYTNFDISISKLSKIYNTEGYTMNKRIKKKYLTADEKKVLELYHAAQAVEFKSFVLESDEARKLTERLGEGSQFNKYNSSSWFRNVRGKIEVTGYVIEEE</sequence>
<comment type="caution">
    <text evidence="1">The sequence shown here is derived from an EMBL/GenBank/DDBJ whole genome shotgun (WGS) entry which is preliminary data.</text>
</comment>
<dbReference type="Proteomes" id="UP000546806">
    <property type="component" value="Unassembled WGS sequence"/>
</dbReference>
<dbReference type="EMBL" id="JAARWW010000005">
    <property type="protein sequence ID" value="MBC2004672.1"/>
    <property type="molecule type" value="Genomic_DNA"/>
</dbReference>
<dbReference type="AlphaFoldDB" id="A0A842D1E3"/>
<reference evidence="1 2" key="1">
    <citation type="submission" date="2020-03" db="EMBL/GenBank/DDBJ databases">
        <title>Soil Listeria distribution.</title>
        <authorList>
            <person name="Liao J."/>
            <person name="Wiedmann M."/>
        </authorList>
    </citation>
    <scope>NUCLEOTIDE SEQUENCE [LARGE SCALE GENOMIC DNA]</scope>
    <source>
        <strain evidence="1 2">FSL L7-0435</strain>
    </source>
</reference>
<evidence type="ECO:0000313" key="2">
    <source>
        <dbReference type="Proteomes" id="UP000546806"/>
    </source>
</evidence>
<evidence type="ECO:0000313" key="1">
    <source>
        <dbReference type="EMBL" id="MBC2004672.1"/>
    </source>
</evidence>
<organism evidence="1 2">
    <name type="scientific">Listeria booriae</name>
    <dbReference type="NCBI Taxonomy" id="1552123"/>
    <lineage>
        <taxon>Bacteria</taxon>
        <taxon>Bacillati</taxon>
        <taxon>Bacillota</taxon>
        <taxon>Bacilli</taxon>
        <taxon>Bacillales</taxon>
        <taxon>Listeriaceae</taxon>
        <taxon>Listeria</taxon>
    </lineage>
</organism>
<name>A0A842D1E3_9LIST</name>
<proteinExistence type="predicted"/>
<gene>
    <name evidence="1" type="ORF">HCA78_12885</name>
</gene>
<protein>
    <submittedName>
        <fullName evidence="1">Uncharacterized protein</fullName>
    </submittedName>
</protein>